<dbReference type="InterPro" id="IPR016035">
    <property type="entry name" value="Acyl_Trfase/lysoPLipase"/>
</dbReference>
<evidence type="ECO:0000313" key="12">
    <source>
        <dbReference type="Proteomes" id="UP000800200"/>
    </source>
</evidence>
<keyword evidence="4" id="KW-0521">NADP</keyword>
<dbReference type="SMART" id="SM00825">
    <property type="entry name" value="PKS_KS"/>
    <property type="match status" value="1"/>
</dbReference>
<dbReference type="Pfam" id="PF08242">
    <property type="entry name" value="Methyltransf_12"/>
    <property type="match status" value="1"/>
</dbReference>
<dbReference type="InterPro" id="IPR018201">
    <property type="entry name" value="Ketoacyl_synth_AS"/>
</dbReference>
<dbReference type="InterPro" id="IPR014043">
    <property type="entry name" value="Acyl_transferase_dom"/>
</dbReference>
<dbReference type="InterPro" id="IPR016039">
    <property type="entry name" value="Thiolase-like"/>
</dbReference>
<dbReference type="InterPro" id="IPR020843">
    <property type="entry name" value="ER"/>
</dbReference>
<dbReference type="GO" id="GO:0004312">
    <property type="term" value="F:fatty acid synthase activity"/>
    <property type="evidence" value="ECO:0007669"/>
    <property type="project" value="TreeGrafter"/>
</dbReference>
<dbReference type="SUPFAM" id="SSF53335">
    <property type="entry name" value="S-adenosyl-L-methionine-dependent methyltransferases"/>
    <property type="match status" value="1"/>
</dbReference>
<evidence type="ECO:0000256" key="7">
    <source>
        <dbReference type="ARBA" id="ARBA00023315"/>
    </source>
</evidence>
<evidence type="ECO:0000256" key="1">
    <source>
        <dbReference type="ARBA" id="ARBA00022450"/>
    </source>
</evidence>
<dbReference type="InterPro" id="IPR057326">
    <property type="entry name" value="KR_dom"/>
</dbReference>
<dbReference type="InterPro" id="IPR013154">
    <property type="entry name" value="ADH-like_N"/>
</dbReference>
<dbReference type="GO" id="GO:1901336">
    <property type="term" value="P:lactone biosynthetic process"/>
    <property type="evidence" value="ECO:0007669"/>
    <property type="project" value="UniProtKB-ARBA"/>
</dbReference>
<dbReference type="SMART" id="SM00823">
    <property type="entry name" value="PKS_PP"/>
    <property type="match status" value="1"/>
</dbReference>
<feature type="active site" description="Proton acceptor; for dehydratase activity" evidence="8">
    <location>
        <position position="956"/>
    </location>
</feature>
<dbReference type="Gene3D" id="3.40.47.10">
    <property type="match status" value="1"/>
</dbReference>
<keyword evidence="5" id="KW-0560">Oxidoreductase</keyword>
<dbReference type="SUPFAM" id="SSF47336">
    <property type="entry name" value="ACP-like"/>
    <property type="match status" value="1"/>
</dbReference>
<dbReference type="InterPro" id="IPR049900">
    <property type="entry name" value="PKS_mFAS_DH"/>
</dbReference>
<evidence type="ECO:0000256" key="4">
    <source>
        <dbReference type="ARBA" id="ARBA00022857"/>
    </source>
</evidence>
<dbReference type="SMART" id="SM00829">
    <property type="entry name" value="PKS_ER"/>
    <property type="match status" value="1"/>
</dbReference>
<dbReference type="SMART" id="SM00827">
    <property type="entry name" value="PKS_AT"/>
    <property type="match status" value="1"/>
</dbReference>
<keyword evidence="7" id="KW-0012">Acyltransferase</keyword>
<evidence type="ECO:0000256" key="5">
    <source>
        <dbReference type="ARBA" id="ARBA00023002"/>
    </source>
</evidence>
<dbReference type="Pfam" id="PF21089">
    <property type="entry name" value="PKS_DH_N"/>
    <property type="match status" value="1"/>
</dbReference>
<evidence type="ECO:0000256" key="2">
    <source>
        <dbReference type="ARBA" id="ARBA00022553"/>
    </source>
</evidence>
<dbReference type="InterPro" id="IPR036291">
    <property type="entry name" value="NAD(P)-bd_dom_sf"/>
</dbReference>
<dbReference type="InterPro" id="IPR032821">
    <property type="entry name" value="PKS_assoc"/>
</dbReference>
<dbReference type="Gene3D" id="3.40.50.150">
    <property type="entry name" value="Vaccinia Virus protein VP39"/>
    <property type="match status" value="1"/>
</dbReference>
<dbReference type="InterPro" id="IPR029063">
    <property type="entry name" value="SAM-dependent_MTases_sf"/>
</dbReference>
<dbReference type="InterPro" id="IPR020807">
    <property type="entry name" value="PKS_DH"/>
</dbReference>
<dbReference type="Gene3D" id="3.10.129.110">
    <property type="entry name" value="Polyketide synthase dehydratase"/>
    <property type="match status" value="1"/>
</dbReference>
<dbReference type="SUPFAM" id="SSF51735">
    <property type="entry name" value="NAD(P)-binding Rossmann-fold domains"/>
    <property type="match status" value="2"/>
</dbReference>
<keyword evidence="2" id="KW-0597">Phosphoprotein</keyword>
<dbReference type="InterPro" id="IPR056501">
    <property type="entry name" value="NAD-bd_HRPKS_sdrA"/>
</dbReference>
<dbReference type="InterPro" id="IPR009081">
    <property type="entry name" value="PP-bd_ACP"/>
</dbReference>
<dbReference type="Pfam" id="PF13602">
    <property type="entry name" value="ADH_zinc_N_2"/>
    <property type="match status" value="1"/>
</dbReference>
<dbReference type="PROSITE" id="PS52004">
    <property type="entry name" value="KS3_2"/>
    <property type="match status" value="1"/>
</dbReference>
<dbReference type="PROSITE" id="PS00606">
    <property type="entry name" value="KS3_1"/>
    <property type="match status" value="1"/>
</dbReference>
<dbReference type="InterPro" id="IPR013968">
    <property type="entry name" value="PKS_KR"/>
</dbReference>
<dbReference type="PROSITE" id="PS52019">
    <property type="entry name" value="PKS_MFAS_DH"/>
    <property type="match status" value="1"/>
</dbReference>
<dbReference type="EMBL" id="ML994706">
    <property type="protein sequence ID" value="KAF2176543.1"/>
    <property type="molecule type" value="Genomic_DNA"/>
</dbReference>
<dbReference type="FunFam" id="3.40.50.720:FF:000209">
    <property type="entry name" value="Polyketide synthase Pks12"/>
    <property type="match status" value="1"/>
</dbReference>
<name>A0A6A6DBZ7_9PEZI</name>
<evidence type="ECO:0000256" key="8">
    <source>
        <dbReference type="PROSITE-ProRule" id="PRU01363"/>
    </source>
</evidence>
<dbReference type="Gene3D" id="3.90.180.10">
    <property type="entry name" value="Medium-chain alcohol dehydrogenases, catalytic domain"/>
    <property type="match status" value="1"/>
</dbReference>
<accession>A0A6A6DBZ7</accession>
<dbReference type="Pfam" id="PF08659">
    <property type="entry name" value="KR"/>
    <property type="match status" value="1"/>
</dbReference>
<dbReference type="Pfam" id="PF00698">
    <property type="entry name" value="Acyl_transf_1"/>
    <property type="match status" value="1"/>
</dbReference>
<dbReference type="GO" id="GO:0004315">
    <property type="term" value="F:3-oxoacyl-[acyl-carrier-protein] synthase activity"/>
    <property type="evidence" value="ECO:0007669"/>
    <property type="project" value="InterPro"/>
</dbReference>
<evidence type="ECO:0000256" key="3">
    <source>
        <dbReference type="ARBA" id="ARBA00022679"/>
    </source>
</evidence>
<dbReference type="InterPro" id="IPR049551">
    <property type="entry name" value="PKS_DH_C"/>
</dbReference>
<dbReference type="InterPro" id="IPR001227">
    <property type="entry name" value="Ac_transferase_dom_sf"/>
</dbReference>
<organism evidence="11 12">
    <name type="scientific">Zopfia rhizophila CBS 207.26</name>
    <dbReference type="NCBI Taxonomy" id="1314779"/>
    <lineage>
        <taxon>Eukaryota</taxon>
        <taxon>Fungi</taxon>
        <taxon>Dikarya</taxon>
        <taxon>Ascomycota</taxon>
        <taxon>Pezizomycotina</taxon>
        <taxon>Dothideomycetes</taxon>
        <taxon>Dothideomycetes incertae sedis</taxon>
        <taxon>Zopfiaceae</taxon>
        <taxon>Zopfia</taxon>
    </lineage>
</organism>
<dbReference type="OrthoDB" id="329835at2759"/>
<feature type="active site" description="Proton donor; for dehydratase activity" evidence="8">
    <location>
        <position position="1149"/>
    </location>
</feature>
<dbReference type="PANTHER" id="PTHR43775:SF29">
    <property type="entry name" value="ASPERFURANONE POLYKETIDE SYNTHASE AFOG-RELATED"/>
    <property type="match status" value="1"/>
</dbReference>
<dbReference type="SUPFAM" id="SSF52151">
    <property type="entry name" value="FabD/lysophospholipase-like"/>
    <property type="match status" value="1"/>
</dbReference>
<gene>
    <name evidence="11" type="ORF">K469DRAFT_813044</name>
</gene>
<evidence type="ECO:0000259" key="10">
    <source>
        <dbReference type="PROSITE" id="PS52019"/>
    </source>
</evidence>
<dbReference type="Pfam" id="PF08240">
    <property type="entry name" value="ADH_N"/>
    <property type="match status" value="1"/>
</dbReference>
<evidence type="ECO:0000259" key="9">
    <source>
        <dbReference type="PROSITE" id="PS52004"/>
    </source>
</evidence>
<dbReference type="InterPro" id="IPR036736">
    <property type="entry name" value="ACP-like_sf"/>
</dbReference>
<feature type="domain" description="Ketosynthase family 3 (KS3)" evidence="9">
    <location>
        <begin position="1"/>
        <end position="419"/>
    </location>
</feature>
<feature type="region of interest" description="N-terminal hotdog fold" evidence="8">
    <location>
        <begin position="924"/>
        <end position="1058"/>
    </location>
</feature>
<dbReference type="GO" id="GO:0031177">
    <property type="term" value="F:phosphopantetheine binding"/>
    <property type="evidence" value="ECO:0007669"/>
    <property type="project" value="InterPro"/>
</dbReference>
<dbReference type="InterPro" id="IPR020841">
    <property type="entry name" value="PKS_Beta-ketoAc_synthase_dom"/>
</dbReference>
<dbReference type="SUPFAM" id="SSF50129">
    <property type="entry name" value="GroES-like"/>
    <property type="match status" value="1"/>
</dbReference>
<keyword evidence="6" id="KW-0511">Multifunctional enzyme</keyword>
<dbReference type="CDD" id="cd05195">
    <property type="entry name" value="enoyl_red"/>
    <property type="match status" value="1"/>
</dbReference>
<keyword evidence="1" id="KW-0596">Phosphopantetheine</keyword>
<protein>
    <submittedName>
        <fullName evidence="11">Reducing type I polyketide synthase</fullName>
    </submittedName>
</protein>
<proteinExistence type="predicted"/>
<evidence type="ECO:0000313" key="11">
    <source>
        <dbReference type="EMBL" id="KAF2176543.1"/>
    </source>
</evidence>
<dbReference type="InterPro" id="IPR020806">
    <property type="entry name" value="PKS_PP-bd"/>
</dbReference>
<dbReference type="CDD" id="cd05274">
    <property type="entry name" value="KR_FAS_SDR_x"/>
    <property type="match status" value="1"/>
</dbReference>
<dbReference type="Gene3D" id="1.10.1200.10">
    <property type="entry name" value="ACP-like"/>
    <property type="match status" value="1"/>
</dbReference>
<dbReference type="InterPro" id="IPR049552">
    <property type="entry name" value="PKS_DH_N"/>
</dbReference>
<dbReference type="InterPro" id="IPR050091">
    <property type="entry name" value="PKS_NRPS_Biosynth_Enz"/>
</dbReference>
<dbReference type="Pfam" id="PF16197">
    <property type="entry name" value="KAsynt_C_assoc"/>
    <property type="match status" value="1"/>
</dbReference>
<dbReference type="SMART" id="SM00826">
    <property type="entry name" value="PKS_DH"/>
    <property type="match status" value="1"/>
</dbReference>
<dbReference type="Pfam" id="PF02801">
    <property type="entry name" value="Ketoacyl-synt_C"/>
    <property type="match status" value="1"/>
</dbReference>
<feature type="region of interest" description="C-terminal hotdog fold" evidence="8">
    <location>
        <begin position="1087"/>
        <end position="1239"/>
    </location>
</feature>
<dbReference type="Pfam" id="PF14765">
    <property type="entry name" value="PS-DH"/>
    <property type="match status" value="1"/>
</dbReference>
<dbReference type="GO" id="GO:0016491">
    <property type="term" value="F:oxidoreductase activity"/>
    <property type="evidence" value="ECO:0007669"/>
    <property type="project" value="UniProtKB-KW"/>
</dbReference>
<dbReference type="Gene3D" id="3.40.50.720">
    <property type="entry name" value="NAD(P)-binding Rossmann-like Domain"/>
    <property type="match status" value="2"/>
</dbReference>
<dbReference type="Pfam" id="PF23114">
    <property type="entry name" value="NAD-bd_HRPKS_sdrA"/>
    <property type="match status" value="1"/>
</dbReference>
<reference evidence="11" key="1">
    <citation type="journal article" date="2020" name="Stud. Mycol.">
        <title>101 Dothideomycetes genomes: a test case for predicting lifestyles and emergence of pathogens.</title>
        <authorList>
            <person name="Haridas S."/>
            <person name="Albert R."/>
            <person name="Binder M."/>
            <person name="Bloem J."/>
            <person name="Labutti K."/>
            <person name="Salamov A."/>
            <person name="Andreopoulos B."/>
            <person name="Baker S."/>
            <person name="Barry K."/>
            <person name="Bills G."/>
            <person name="Bluhm B."/>
            <person name="Cannon C."/>
            <person name="Castanera R."/>
            <person name="Culley D."/>
            <person name="Daum C."/>
            <person name="Ezra D."/>
            <person name="Gonzalez J."/>
            <person name="Henrissat B."/>
            <person name="Kuo A."/>
            <person name="Liang C."/>
            <person name="Lipzen A."/>
            <person name="Lutzoni F."/>
            <person name="Magnuson J."/>
            <person name="Mondo S."/>
            <person name="Nolan M."/>
            <person name="Ohm R."/>
            <person name="Pangilinan J."/>
            <person name="Park H.-J."/>
            <person name="Ramirez L."/>
            <person name="Alfaro M."/>
            <person name="Sun H."/>
            <person name="Tritt A."/>
            <person name="Yoshinaga Y."/>
            <person name="Zwiers L.-H."/>
            <person name="Turgeon B."/>
            <person name="Goodwin S."/>
            <person name="Spatafora J."/>
            <person name="Crous P."/>
            <person name="Grigoriev I."/>
        </authorList>
    </citation>
    <scope>NUCLEOTIDE SEQUENCE</scope>
    <source>
        <strain evidence="11">CBS 207.26</strain>
    </source>
</reference>
<dbReference type="GO" id="GO:0006633">
    <property type="term" value="P:fatty acid biosynthetic process"/>
    <property type="evidence" value="ECO:0007669"/>
    <property type="project" value="InterPro"/>
</dbReference>
<sequence length="2555" mass="282041">MAFDFPQGANNPDAFWKILEERRCTATEYPKDRFNIDAFWKPDSKAPNAIKCREAHFLEGDVGNFDAGFFSMAPHEVASMDPQQRGIMETTYHALENAGLPLNEVSGSNTSVHIGCFTNDFSHMQLRDTQNIPKYSASGSANSILANRISWFYNLRGESMYVDTACSSSLVAMALACQGLSLGSSGMAIVGAANIILGPEFNIALSKLNFLSPSGRCKSFDASGDGYGRGEGFATLVLKPVSKAIADGNPIRAVIRSFGMNQDGYTSGGITQPSKEMQVQLIRETYEKAGLSMADTRFFEAHGTGTAVGDPIEARAIGESFWKYRKDDEPMYIGALKSNFGHLEGTSGLASVVKTILAVERGMIPPNTNFETLNPQIDADFLKLSFPTKCIPWPNGNVRRASVNSFGFGGSNAHIVIEAAEDYLRNITAESGADIVGETETLNSCPKLLVLSATDEDGNSRQAKSLAMFFSQYGQNKVSEEGLLEDVLSALNTRRTAHGWKSYAILKSLSDFSRLEDLLSKPVRQGQVKNPKLGFVFTGQGAQWPRMGIELLGWPIVRASIARSQDYLQMFGYKWDLVNELSAHKDSSNMHDPEFSQVATTAVQIALVDLAEYLDISPTVVVGHSSGEIAASYCAGLLSHESAIKVSYFRGLLSSRLSKDRTLEPYGMVSVGIPAMNALNELAEIETINPQQFEASQLSVSSINTPGNITISGPEKYLDIIVEHFKRKNMKLVSCEYLAMLSKLRAREKPNNVQMISTASPGRVTETIVCTGEYWVRNMVSPVQFAEAMQFCTTSSKEDGMVKKIDQSHKWDINVQGWLEVGPHSALKGPSREIFKAQGESDMFYTSFLQRWDAADVTTLGAVGMLHCRNFSVDLVKVAALNATANHRPRVILDLPKYPFNHSTVHWEESARSRALRFQANGYHSLLGAPSIDWNPLDAKWRWSMKKEDMPWVADHQVNGKMLYPASGMIVMAIEAAKQLLTDRNANPLGFELEDVSFLAPLVLADSPGKTETQLSMVPVSGAGSRDAQYKFRIFVMRSDDVWQEVCNGFIHADYGRTAQDVCTQPEEEIKLLAAQKRFKSALSSCQKSITASDMYQKVAVMSGLQYGPTFQGLSDIHYDTEGRAYAKILPYAPTTQHCSYTVHPTTLDSIFQLGIPSLSKGLTVSLPTFVPSRLTRLWIAASGAGKEESGLEVANIQSSLLSRRSAKGSITVFSETHLELRVVVEEFEVTEMARDDTSAISEAKGNALCYEMDWKPDHSILSTAEISQYCSEQREHYQEPEQYYEDSKLMLLCFAAQALQEMESSGQVPIASMTNYAGWLQARIDAYLGSEEDTLDLIAQLDKYTLIHNLETLREITERVEPYSSRGRVNATVGHNLKDILLGQVDPLQLLFEDNNFLADFYEELNTAGKAFDMLNAYIDLLVHKDPSLKFLEIGAGTGATTAGILSVIARPDCGTRYSSYTFTDISAAFFPKARDRFSTFGDCISYRVLNIEEDPATQSFLPEEQYDIVVAAQVLHATGSLTTTLSNLRMLLKPNGKLILIEMTTPNKIETGFIFGTLAGWWHSSEQWRQDNASAVFPEDQWDALLKDSGFTGTEQVFRDWDSDQCHGWSIMISSARPNNVADQILATKFTQTTPTLVVNKDSSFEIQVANDLRRLLAGDVHLIEIMTFDDIPLLDDLSSRHLVLLGGLEKGFLSEIGPDTFKALQKVLTTSKSVLWASCTHPRSAAESAPYWAMTEGLCRTCRSEEVNIPIVTLILEESTCESSDKAASRIAKTFSVFQYGINTGSVEPEYRESSGLLCINRLTQATYLDTHISTRAQKGVSMQEFNCGTPMKLDIRIPGFLDTLQWVEDESVYEPLQPHQVEIRVHTIGVNFKECLILLGRVNTDNLGSECSGYVHRVGTAVSAEHLQVGDRVALGALETYRNYVRAWDFQVVKIPDAISFADAAAIPTAFCTAYYSLINVARLRKNEKVLIHAAAGGTGQAAVQVAQHVGAEVFAAVGSTEKKKLLMDRYAIPEDHIFYSRDSSFADGIRRITHGRGVDVVLNSLSGKLLVASWELIAHFGRFVEIGRKDIDSRQHLPMHPFLRNATFTGVDLATIVENREQIDKYALQEIFDFVEQGIFQPSYPVQSYPIEQIEQAFRSLQSGKSSGKIVIELSDKALVPFQEGPNSRYRFSADATYVIAGGLGGIGRQIISWLARRGAKFILILSRNGPETSKEKMGVIAELEAKGVKVQYSACDISDRQALERSIRDASATMPGIKGCFQAAMVLRDRPFGSMTYEEWSEAIAPKVQGSWNLHTVLPSGMDFFIMLSSTSGILGNPGQSNYAAGNNFQDALAQYRTLLGEKAVALDLGMILGEGFVAENKDIKERLLRLNLLEPLKQEEIFAIFDFYCNPETRINSVKASQVITGIILPASVRQKGQEVPNTLRRSLFALLHQIRPSGDVSEAGPTKAQDFSAVFKQASTIQEAAALVAEALKNKLCKILGVEPDDRSVHDRMESFGVDSLLALELRNWLLRDVRADLAVFEILGDSKLLDIGLLAARKSEFSSTSS</sequence>
<dbReference type="InterPro" id="IPR006162">
    <property type="entry name" value="Ppantetheine_attach_site"/>
</dbReference>
<keyword evidence="3" id="KW-0808">Transferase</keyword>
<keyword evidence="12" id="KW-1185">Reference proteome</keyword>
<dbReference type="Gene3D" id="3.40.366.10">
    <property type="entry name" value="Malonyl-Coenzyme A Acyl Carrier Protein, domain 2"/>
    <property type="match status" value="1"/>
</dbReference>
<dbReference type="InterPro" id="IPR014030">
    <property type="entry name" value="Ketoacyl_synth_N"/>
</dbReference>
<dbReference type="PANTHER" id="PTHR43775">
    <property type="entry name" value="FATTY ACID SYNTHASE"/>
    <property type="match status" value="1"/>
</dbReference>
<evidence type="ECO:0000256" key="6">
    <source>
        <dbReference type="ARBA" id="ARBA00023268"/>
    </source>
</evidence>
<dbReference type="InterPro" id="IPR013217">
    <property type="entry name" value="Methyltransf_12"/>
</dbReference>
<dbReference type="InterPro" id="IPR014031">
    <property type="entry name" value="Ketoacyl_synth_C"/>
</dbReference>
<dbReference type="PROSITE" id="PS00012">
    <property type="entry name" value="PHOSPHOPANTETHEINE"/>
    <property type="match status" value="1"/>
</dbReference>
<dbReference type="CDD" id="cd00833">
    <property type="entry name" value="PKS"/>
    <property type="match status" value="1"/>
</dbReference>
<dbReference type="SUPFAM" id="SSF53901">
    <property type="entry name" value="Thiolase-like"/>
    <property type="match status" value="1"/>
</dbReference>
<dbReference type="Pfam" id="PF00109">
    <property type="entry name" value="ketoacyl-synt"/>
    <property type="match status" value="1"/>
</dbReference>
<dbReference type="SMART" id="SM00822">
    <property type="entry name" value="PKS_KR"/>
    <property type="match status" value="1"/>
</dbReference>
<dbReference type="InterPro" id="IPR042104">
    <property type="entry name" value="PKS_dehydratase_sf"/>
</dbReference>
<dbReference type="GO" id="GO:0030639">
    <property type="term" value="P:polyketide biosynthetic process"/>
    <property type="evidence" value="ECO:0007669"/>
    <property type="project" value="UniProtKB-ARBA"/>
</dbReference>
<feature type="domain" description="PKS/mFAS DH" evidence="10">
    <location>
        <begin position="924"/>
        <end position="1239"/>
    </location>
</feature>
<dbReference type="Pfam" id="PF00550">
    <property type="entry name" value="PP-binding"/>
    <property type="match status" value="1"/>
</dbReference>
<dbReference type="Proteomes" id="UP000800200">
    <property type="component" value="Unassembled WGS sequence"/>
</dbReference>
<dbReference type="InterPro" id="IPR011032">
    <property type="entry name" value="GroES-like_sf"/>
</dbReference>